<name>A0A8H6SWD5_MYCCL</name>
<evidence type="ECO:0000256" key="2">
    <source>
        <dbReference type="ARBA" id="ARBA00022679"/>
    </source>
</evidence>
<dbReference type="PANTHER" id="PTHR45992">
    <property type="entry name" value="EUKARYOTIC ELONGATION FACTOR 2 KINASE-RELATED"/>
    <property type="match status" value="1"/>
</dbReference>
<dbReference type="PANTHER" id="PTHR45992:SF2">
    <property type="entry name" value="EUKARYOTIC ELONGATION FACTOR 2 KINASE"/>
    <property type="match status" value="1"/>
</dbReference>
<dbReference type="GO" id="GO:1903013">
    <property type="term" value="P:response to differentiation-inducing factor 1"/>
    <property type="evidence" value="ECO:0007669"/>
    <property type="project" value="TreeGrafter"/>
</dbReference>
<keyword evidence="4 7" id="KW-0418">Kinase</keyword>
<evidence type="ECO:0000256" key="3">
    <source>
        <dbReference type="ARBA" id="ARBA00022741"/>
    </source>
</evidence>
<dbReference type="OrthoDB" id="301415at2759"/>
<evidence type="ECO:0000313" key="7">
    <source>
        <dbReference type="EMBL" id="KAF7305547.1"/>
    </source>
</evidence>
<dbReference type="EMBL" id="JACAZE010000010">
    <property type="protein sequence ID" value="KAF7305547.1"/>
    <property type="molecule type" value="Genomic_DNA"/>
</dbReference>
<keyword evidence="8" id="KW-1185">Reference proteome</keyword>
<dbReference type="Gene3D" id="3.20.200.10">
    <property type="entry name" value="MHCK/EF2 kinase"/>
    <property type="match status" value="1"/>
</dbReference>
<dbReference type="InterPro" id="IPR004166">
    <property type="entry name" value="a-kinase_dom"/>
</dbReference>
<accession>A0A8H6SWD5</accession>
<keyword evidence="1" id="KW-0723">Serine/threonine-protein kinase</keyword>
<dbReference type="InterPro" id="IPR051852">
    <property type="entry name" value="Alpha-type_PK"/>
</dbReference>
<proteinExistence type="predicted"/>
<evidence type="ECO:0000256" key="1">
    <source>
        <dbReference type="ARBA" id="ARBA00022527"/>
    </source>
</evidence>
<feature type="domain" description="Alpha-type protein kinase" evidence="6">
    <location>
        <begin position="128"/>
        <end position="380"/>
    </location>
</feature>
<dbReference type="Proteomes" id="UP000613580">
    <property type="component" value="Unassembled WGS sequence"/>
</dbReference>
<comment type="caution">
    <text evidence="7">The sequence shown here is derived from an EMBL/GenBank/DDBJ whole genome shotgun (WGS) entry which is preliminary data.</text>
</comment>
<dbReference type="Pfam" id="PF02816">
    <property type="entry name" value="Alpha_kinase"/>
    <property type="match status" value="1"/>
</dbReference>
<evidence type="ECO:0000313" key="8">
    <source>
        <dbReference type="Proteomes" id="UP000613580"/>
    </source>
</evidence>
<dbReference type="GO" id="GO:0031037">
    <property type="term" value="P:myosin II filament disassembly"/>
    <property type="evidence" value="ECO:0007669"/>
    <property type="project" value="TreeGrafter"/>
</dbReference>
<dbReference type="CDD" id="cd04515">
    <property type="entry name" value="Alpha_kinase"/>
    <property type="match status" value="1"/>
</dbReference>
<keyword evidence="2" id="KW-0808">Transferase</keyword>
<sequence length="384" mass="42080">MSLPPFDPVQICTNPEDSHLCCSAHFPFKTAPGLCSRCIAVQAAATEEASAKILFERVKQCPVPTFLFKGVEKKRRIQQLVGDFSSETKKARTSNTSVVKNLPPLQSTFRPAIPEKTSTIAIAFGEITIDAESGTVSTSLVDVMDTELDTKVCELHDTLTGKGASQYVYKATIDGVSYAFKRFYNVGANGVVSLEANAKEVQKEAQRLGQTNWFWEVFKARAEQANISIESDICVTDFEIVCEVTKANTDPSTACGYSNSDIDTSDVPMVWLKEPFRSGRPEKWSGTNQHPTHHTSKLGNTLNAFAHFVYTQSHKTVVIADLQTTRARVGNKVAEILFDVTTHTKAGTSGVGDHGEEGIKQFLTQHECTARCEALGLVAFNKDE</sequence>
<organism evidence="7 8">
    <name type="scientific">Mycena chlorophos</name>
    <name type="common">Agaric fungus</name>
    <name type="synonym">Agaricus chlorophos</name>
    <dbReference type="NCBI Taxonomy" id="658473"/>
    <lineage>
        <taxon>Eukaryota</taxon>
        <taxon>Fungi</taxon>
        <taxon>Dikarya</taxon>
        <taxon>Basidiomycota</taxon>
        <taxon>Agaricomycotina</taxon>
        <taxon>Agaricomycetes</taxon>
        <taxon>Agaricomycetidae</taxon>
        <taxon>Agaricales</taxon>
        <taxon>Marasmiineae</taxon>
        <taxon>Mycenaceae</taxon>
        <taxon>Mycena</taxon>
    </lineage>
</organism>
<evidence type="ECO:0000256" key="4">
    <source>
        <dbReference type="ARBA" id="ARBA00022777"/>
    </source>
</evidence>
<dbReference type="GO" id="GO:0004674">
    <property type="term" value="F:protein serine/threonine kinase activity"/>
    <property type="evidence" value="ECO:0007669"/>
    <property type="project" value="UniProtKB-KW"/>
</dbReference>
<evidence type="ECO:0000256" key="5">
    <source>
        <dbReference type="ARBA" id="ARBA00022840"/>
    </source>
</evidence>
<reference evidence="7" key="1">
    <citation type="submission" date="2020-05" db="EMBL/GenBank/DDBJ databases">
        <title>Mycena genomes resolve the evolution of fungal bioluminescence.</title>
        <authorList>
            <person name="Tsai I.J."/>
        </authorList>
    </citation>
    <scope>NUCLEOTIDE SEQUENCE</scope>
    <source>
        <strain evidence="7">110903Hualien_Pintung</strain>
    </source>
</reference>
<keyword evidence="5" id="KW-0067">ATP-binding</keyword>
<evidence type="ECO:0000259" key="6">
    <source>
        <dbReference type="PROSITE" id="PS51158"/>
    </source>
</evidence>
<dbReference type="GO" id="GO:0005524">
    <property type="term" value="F:ATP binding"/>
    <property type="evidence" value="ECO:0007669"/>
    <property type="project" value="UniProtKB-KW"/>
</dbReference>
<dbReference type="InterPro" id="IPR011009">
    <property type="entry name" value="Kinase-like_dom_sf"/>
</dbReference>
<dbReference type="PROSITE" id="PS51158">
    <property type="entry name" value="ALPHA_KINASE"/>
    <property type="match status" value="1"/>
</dbReference>
<gene>
    <name evidence="7" type="ORF">HMN09_00807600</name>
</gene>
<protein>
    <submittedName>
        <fullName evidence="7">Kinase-like protein</fullName>
    </submittedName>
</protein>
<dbReference type="AlphaFoldDB" id="A0A8H6SWD5"/>
<dbReference type="SUPFAM" id="SSF56112">
    <property type="entry name" value="Protein kinase-like (PK-like)"/>
    <property type="match status" value="1"/>
</dbReference>
<keyword evidence="3" id="KW-0547">Nucleotide-binding</keyword>